<feature type="non-terminal residue" evidence="1">
    <location>
        <position position="78"/>
    </location>
</feature>
<protein>
    <submittedName>
        <fullName evidence="1">Uncharacterized protein</fullName>
    </submittedName>
</protein>
<accession>W1YS59</accession>
<dbReference type="EMBL" id="AZMM01000607">
    <property type="protein sequence ID" value="ETJ45393.1"/>
    <property type="molecule type" value="Genomic_DNA"/>
</dbReference>
<sequence length="78" mass="8118">GIEPVTSSVSGKRAPAAPIARGGYRIRTGVNGFAGRCLASRPTHQGSWGLGGSRLLGADDGTRTRDPHLGKVMLYQLS</sequence>
<feature type="non-terminal residue" evidence="1">
    <location>
        <position position="1"/>
    </location>
</feature>
<proteinExistence type="predicted"/>
<comment type="caution">
    <text evidence="1">The sequence shown here is derived from an EMBL/GenBank/DDBJ whole genome shotgun (WGS) entry which is preliminary data.</text>
</comment>
<reference evidence="1" key="1">
    <citation type="submission" date="2013-12" db="EMBL/GenBank/DDBJ databases">
        <title>A Varibaculum cambriense genome reconstructed from a premature infant gut community with otherwise low bacterial novelty that shifts toward anaerobic metabolism during the third week of life.</title>
        <authorList>
            <person name="Brown C.T."/>
            <person name="Sharon I."/>
            <person name="Thomas B.C."/>
            <person name="Castelle C.J."/>
            <person name="Morowitz M.J."/>
            <person name="Banfield J.F."/>
        </authorList>
    </citation>
    <scope>NUCLEOTIDE SEQUENCE</scope>
</reference>
<organism evidence="1">
    <name type="scientific">human gut metagenome</name>
    <dbReference type="NCBI Taxonomy" id="408170"/>
    <lineage>
        <taxon>unclassified sequences</taxon>
        <taxon>metagenomes</taxon>
        <taxon>organismal metagenomes</taxon>
    </lineage>
</organism>
<evidence type="ECO:0000313" key="1">
    <source>
        <dbReference type="EMBL" id="ETJ45393.1"/>
    </source>
</evidence>
<name>W1YS59_9ZZZZ</name>
<dbReference type="AlphaFoldDB" id="W1YS59"/>
<dbReference type="AntiFam" id="ANF00012">
    <property type="entry name" value="tRNA translation"/>
</dbReference>
<gene>
    <name evidence="1" type="ORF">Q604_UNBC00607G0001</name>
</gene>